<evidence type="ECO:0000259" key="3">
    <source>
        <dbReference type="Pfam" id="PF00005"/>
    </source>
</evidence>
<gene>
    <name evidence="4" type="ORF">CUN48_15075</name>
</gene>
<sequence>MAPGGEMSTQRAEAQVADRSVQLAPPLIQMQGIVKVYPPNVLALDDATVSFADGEIHALVGENGAGKSTLMKVLYGLVHHDRGEIRYRGRPVRFRSPGEAIAAGIGMVHQEILLINEYTVWENIVLGAEPVDRLGRIDRKRARGEVQAIIDRFHFALDPDAIVADISVAARQKVEILKLLYRDVSVLI</sequence>
<dbReference type="GO" id="GO:0005524">
    <property type="term" value="F:ATP binding"/>
    <property type="evidence" value="ECO:0007669"/>
    <property type="project" value="UniProtKB-KW"/>
</dbReference>
<dbReference type="EMBL" id="PGTN01000394">
    <property type="protein sequence ID" value="PJF46186.1"/>
    <property type="molecule type" value="Genomic_DNA"/>
</dbReference>
<protein>
    <submittedName>
        <fullName evidence="4">ABC transporter ATP-binding protein</fullName>
    </submittedName>
</protein>
<dbReference type="AlphaFoldDB" id="A0A2M8Q8R6"/>
<proteinExistence type="predicted"/>
<dbReference type="Proteomes" id="UP000230790">
    <property type="component" value="Unassembled WGS sequence"/>
</dbReference>
<reference evidence="4 5" key="1">
    <citation type="submission" date="2017-11" db="EMBL/GenBank/DDBJ databases">
        <title>Evolution of Phototrophy in the Chloroflexi Phylum Driven by Horizontal Gene Transfer.</title>
        <authorList>
            <person name="Ward L.M."/>
            <person name="Hemp J."/>
            <person name="Shih P.M."/>
            <person name="Mcglynn S.E."/>
            <person name="Fischer W."/>
        </authorList>
    </citation>
    <scope>NUCLEOTIDE SEQUENCE [LARGE SCALE GENOMIC DNA]</scope>
    <source>
        <strain evidence="4">JP3_7</strain>
    </source>
</reference>
<dbReference type="InterPro" id="IPR003439">
    <property type="entry name" value="ABC_transporter-like_ATP-bd"/>
</dbReference>
<dbReference type="SUPFAM" id="SSF52540">
    <property type="entry name" value="P-loop containing nucleoside triphosphate hydrolases"/>
    <property type="match status" value="1"/>
</dbReference>
<evidence type="ECO:0000256" key="2">
    <source>
        <dbReference type="ARBA" id="ARBA00022840"/>
    </source>
</evidence>
<comment type="caution">
    <text evidence="4">The sequence shown here is derived from an EMBL/GenBank/DDBJ whole genome shotgun (WGS) entry which is preliminary data.</text>
</comment>
<dbReference type="Pfam" id="PF00005">
    <property type="entry name" value="ABC_tran"/>
    <property type="match status" value="1"/>
</dbReference>
<evidence type="ECO:0000256" key="1">
    <source>
        <dbReference type="ARBA" id="ARBA00022741"/>
    </source>
</evidence>
<evidence type="ECO:0000313" key="5">
    <source>
        <dbReference type="Proteomes" id="UP000230790"/>
    </source>
</evidence>
<keyword evidence="2 4" id="KW-0067">ATP-binding</keyword>
<name>A0A2M8Q8R6_9CHLR</name>
<dbReference type="PANTHER" id="PTHR43790:SF4">
    <property type="entry name" value="GUANOSINE IMPORT ATP-BINDING PROTEIN NUPO"/>
    <property type="match status" value="1"/>
</dbReference>
<dbReference type="InterPro" id="IPR027417">
    <property type="entry name" value="P-loop_NTPase"/>
</dbReference>
<feature type="domain" description="ABC transporter" evidence="3">
    <location>
        <begin position="44"/>
        <end position="188"/>
    </location>
</feature>
<keyword evidence="1" id="KW-0547">Nucleotide-binding</keyword>
<evidence type="ECO:0000313" key="4">
    <source>
        <dbReference type="EMBL" id="PJF46186.1"/>
    </source>
</evidence>
<dbReference type="PANTHER" id="PTHR43790">
    <property type="entry name" value="CARBOHYDRATE TRANSPORT ATP-BINDING PROTEIN MG119-RELATED"/>
    <property type="match status" value="1"/>
</dbReference>
<dbReference type="Gene3D" id="3.40.50.300">
    <property type="entry name" value="P-loop containing nucleotide triphosphate hydrolases"/>
    <property type="match status" value="1"/>
</dbReference>
<accession>A0A2M8Q8R6</accession>
<dbReference type="InterPro" id="IPR050107">
    <property type="entry name" value="ABC_carbohydrate_import_ATPase"/>
</dbReference>
<organism evidence="4 5">
    <name type="scientific">Candidatus Thermofonsia Clade 3 bacterium</name>
    <dbReference type="NCBI Taxonomy" id="2364212"/>
    <lineage>
        <taxon>Bacteria</taxon>
        <taxon>Bacillati</taxon>
        <taxon>Chloroflexota</taxon>
        <taxon>Candidatus Thermofontia</taxon>
        <taxon>Candidatus Thermofonsia Clade 3</taxon>
    </lineage>
</organism>
<feature type="non-terminal residue" evidence="4">
    <location>
        <position position="188"/>
    </location>
</feature>
<dbReference type="GO" id="GO:0016887">
    <property type="term" value="F:ATP hydrolysis activity"/>
    <property type="evidence" value="ECO:0007669"/>
    <property type="project" value="InterPro"/>
</dbReference>